<sequence length="143" mass="15249">MGRLDVALPLSPLPLLQSRPSLMLLSFNLVFLKPLFSNFYFVSGVPPSRIDASVCGAKTPAVVSLIASLSPRGFVHRSQSHVACAIPFFQSEVALAQGCEATFGTEPLSASIVKVSSLKSRGGHRRSINLPNVTFCAATHTTH</sequence>
<keyword evidence="2" id="KW-1185">Reference proteome</keyword>
<dbReference type="EMBL" id="JAULSW010000001">
    <property type="protein sequence ID" value="KAK3393833.1"/>
    <property type="molecule type" value="Genomic_DNA"/>
</dbReference>
<gene>
    <name evidence="1" type="ORF">B0H63DRAFT_29711</name>
</gene>
<reference evidence="1" key="1">
    <citation type="journal article" date="2023" name="Mol. Phylogenet. Evol.">
        <title>Genome-scale phylogeny and comparative genomics of the fungal order Sordariales.</title>
        <authorList>
            <person name="Hensen N."/>
            <person name="Bonometti L."/>
            <person name="Westerberg I."/>
            <person name="Brannstrom I.O."/>
            <person name="Guillou S."/>
            <person name="Cros-Aarteil S."/>
            <person name="Calhoun S."/>
            <person name="Haridas S."/>
            <person name="Kuo A."/>
            <person name="Mondo S."/>
            <person name="Pangilinan J."/>
            <person name="Riley R."/>
            <person name="LaButti K."/>
            <person name="Andreopoulos B."/>
            <person name="Lipzen A."/>
            <person name="Chen C."/>
            <person name="Yan M."/>
            <person name="Daum C."/>
            <person name="Ng V."/>
            <person name="Clum A."/>
            <person name="Steindorff A."/>
            <person name="Ohm R.A."/>
            <person name="Martin F."/>
            <person name="Silar P."/>
            <person name="Natvig D.O."/>
            <person name="Lalanne C."/>
            <person name="Gautier V."/>
            <person name="Ament-Velasquez S.L."/>
            <person name="Kruys A."/>
            <person name="Hutchinson M.I."/>
            <person name="Powell A.J."/>
            <person name="Barry K."/>
            <person name="Miller A.N."/>
            <person name="Grigoriev I.V."/>
            <person name="Debuchy R."/>
            <person name="Gladieux P."/>
            <person name="Hiltunen Thoren M."/>
            <person name="Johannesson H."/>
        </authorList>
    </citation>
    <scope>NUCLEOTIDE SEQUENCE</scope>
    <source>
        <strain evidence="1">CBS 232.78</strain>
    </source>
</reference>
<protein>
    <submittedName>
        <fullName evidence="1">Uncharacterized protein</fullName>
    </submittedName>
</protein>
<dbReference type="AlphaFoldDB" id="A0AAE0U7H1"/>
<name>A0AAE0U7H1_9PEZI</name>
<reference evidence="1" key="2">
    <citation type="submission" date="2023-06" db="EMBL/GenBank/DDBJ databases">
        <authorList>
            <consortium name="Lawrence Berkeley National Laboratory"/>
            <person name="Haridas S."/>
            <person name="Hensen N."/>
            <person name="Bonometti L."/>
            <person name="Westerberg I."/>
            <person name="Brannstrom I.O."/>
            <person name="Guillou S."/>
            <person name="Cros-Aarteil S."/>
            <person name="Calhoun S."/>
            <person name="Kuo A."/>
            <person name="Mondo S."/>
            <person name="Pangilinan J."/>
            <person name="Riley R."/>
            <person name="LaButti K."/>
            <person name="Andreopoulos B."/>
            <person name="Lipzen A."/>
            <person name="Chen C."/>
            <person name="Yanf M."/>
            <person name="Daum C."/>
            <person name="Ng V."/>
            <person name="Clum A."/>
            <person name="Steindorff A."/>
            <person name="Ohm R."/>
            <person name="Martin F."/>
            <person name="Silar P."/>
            <person name="Natvig D."/>
            <person name="Lalanne C."/>
            <person name="Gautier V."/>
            <person name="Ament-velasquez S.L."/>
            <person name="Kruys A."/>
            <person name="Hutchinson M.I."/>
            <person name="Powell A.J."/>
            <person name="Barry K."/>
            <person name="Miller A.N."/>
            <person name="Grigoriev I.V."/>
            <person name="Debuchy R."/>
            <person name="Gladieux P."/>
            <person name="Thoren M.H."/>
            <person name="Johannesson H."/>
        </authorList>
    </citation>
    <scope>NUCLEOTIDE SEQUENCE</scope>
    <source>
        <strain evidence="1">CBS 232.78</strain>
    </source>
</reference>
<dbReference type="Proteomes" id="UP001285441">
    <property type="component" value="Unassembled WGS sequence"/>
</dbReference>
<evidence type="ECO:0000313" key="1">
    <source>
        <dbReference type="EMBL" id="KAK3393833.1"/>
    </source>
</evidence>
<accession>A0AAE0U7H1</accession>
<organism evidence="1 2">
    <name type="scientific">Podospora didyma</name>
    <dbReference type="NCBI Taxonomy" id="330526"/>
    <lineage>
        <taxon>Eukaryota</taxon>
        <taxon>Fungi</taxon>
        <taxon>Dikarya</taxon>
        <taxon>Ascomycota</taxon>
        <taxon>Pezizomycotina</taxon>
        <taxon>Sordariomycetes</taxon>
        <taxon>Sordariomycetidae</taxon>
        <taxon>Sordariales</taxon>
        <taxon>Podosporaceae</taxon>
        <taxon>Podospora</taxon>
    </lineage>
</organism>
<comment type="caution">
    <text evidence="1">The sequence shown here is derived from an EMBL/GenBank/DDBJ whole genome shotgun (WGS) entry which is preliminary data.</text>
</comment>
<evidence type="ECO:0000313" key="2">
    <source>
        <dbReference type="Proteomes" id="UP001285441"/>
    </source>
</evidence>
<proteinExistence type="predicted"/>